<evidence type="ECO:0000256" key="1">
    <source>
        <dbReference type="SAM" id="MobiDB-lite"/>
    </source>
</evidence>
<comment type="caution">
    <text evidence="2">The sequence shown here is derived from an EMBL/GenBank/DDBJ whole genome shotgun (WGS) entry which is preliminary data.</text>
</comment>
<keyword evidence="3" id="KW-1185">Reference proteome</keyword>
<dbReference type="Proteomes" id="UP000187151">
    <property type="component" value="Unassembled WGS sequence"/>
</dbReference>
<feature type="region of interest" description="Disordered" evidence="1">
    <location>
        <begin position="27"/>
        <end position="46"/>
    </location>
</feature>
<feature type="region of interest" description="Disordered" evidence="1">
    <location>
        <begin position="58"/>
        <end position="81"/>
    </location>
</feature>
<dbReference type="RefSeq" id="WP_076043065.1">
    <property type="nucleotide sequence ID" value="NZ_MQUR01000003.1"/>
</dbReference>
<evidence type="ECO:0000313" key="2">
    <source>
        <dbReference type="EMBL" id="OLZ73238.1"/>
    </source>
</evidence>
<dbReference type="Gene3D" id="3.40.50.1240">
    <property type="entry name" value="Phosphoglycerate mutase-like"/>
    <property type="match status" value="1"/>
</dbReference>
<organism evidence="2 3">
    <name type="scientific">Streptomyces amritsarensis</name>
    <dbReference type="NCBI Taxonomy" id="681158"/>
    <lineage>
        <taxon>Bacteria</taxon>
        <taxon>Bacillati</taxon>
        <taxon>Actinomycetota</taxon>
        <taxon>Actinomycetes</taxon>
        <taxon>Kitasatosporales</taxon>
        <taxon>Streptomycetaceae</taxon>
        <taxon>Streptomyces</taxon>
    </lineage>
</organism>
<accession>A0ABX3G9L0</accession>
<reference evidence="2 3" key="1">
    <citation type="submission" date="2016-01" db="EMBL/GenBank/DDBJ databases">
        <title>Streptomyces amritsarensis strain MTCC 11845 genome sequencing and assembly.</title>
        <authorList>
            <person name="Sharma D."/>
            <person name="Nair G.R."/>
            <person name="Kaur G."/>
            <person name="Manhas R.K."/>
            <person name="Mayilraj S."/>
        </authorList>
    </citation>
    <scope>NUCLEOTIDE SEQUENCE [LARGE SCALE GENOMIC DNA]</scope>
    <source>
        <strain evidence="2 3">MTCC 11845</strain>
    </source>
</reference>
<sequence length="216" mass="22607">MPEAAAGTGPRRRAVLAAALAPLAAAGCSGGEAPRTPASGQQPAPKDAVIMVIRHAEKPYAGDSGRDEDGEDDPGSLAGRGWRRAEELPRLFPPAKGAPLPRPAAVFAAGGKDRAPARCRQTVTALAAAVRTPVRADFAVGAESALAHAALAGPMPVLVCWEHTGIPRLVRALGAHQVLGLPATWPDRHDLVWQFTRRSGQWSFRELPQQLLPGDA</sequence>
<dbReference type="InterPro" id="IPR029033">
    <property type="entry name" value="His_PPase_superfam"/>
</dbReference>
<evidence type="ECO:0000313" key="3">
    <source>
        <dbReference type="Proteomes" id="UP000187151"/>
    </source>
</evidence>
<gene>
    <name evidence="2" type="ORF">AVW11_02545</name>
</gene>
<protein>
    <recommendedName>
        <fullName evidence="4">Histidine phosphatase family protein</fullName>
    </recommendedName>
</protein>
<proteinExistence type="predicted"/>
<feature type="compositionally biased region" description="Basic and acidic residues" evidence="1">
    <location>
        <begin position="58"/>
        <end position="67"/>
    </location>
</feature>
<evidence type="ECO:0008006" key="4">
    <source>
        <dbReference type="Google" id="ProtNLM"/>
    </source>
</evidence>
<name>A0ABX3G9L0_9ACTN</name>
<dbReference type="EMBL" id="MQUR01000003">
    <property type="protein sequence ID" value="OLZ73238.1"/>
    <property type="molecule type" value="Genomic_DNA"/>
</dbReference>